<evidence type="ECO:0000313" key="3">
    <source>
        <dbReference type="EMBL" id="TLQ41232.1"/>
    </source>
</evidence>
<dbReference type="GO" id="GO:0005975">
    <property type="term" value="P:carbohydrate metabolic process"/>
    <property type="evidence" value="ECO:0007669"/>
    <property type="project" value="InterPro"/>
</dbReference>
<reference evidence="3 4" key="1">
    <citation type="submission" date="2019-05" db="EMBL/GenBank/DDBJ databases">
        <title>The metagenome of a microbial culture collection derived from dairy environment covers the genomic content of the human microbiome.</title>
        <authorList>
            <person name="Roder T."/>
            <person name="Wuthrich D."/>
            <person name="Sattari Z."/>
            <person name="Von Ah U."/>
            <person name="Bar C."/>
            <person name="Ronchi F."/>
            <person name="Macpherson A.J."/>
            <person name="Ganal-Vonarburg S.C."/>
            <person name="Bruggmann R."/>
            <person name="Vergeres G."/>
        </authorList>
    </citation>
    <scope>NUCLEOTIDE SEQUENCE [LARGE SCALE GENOMIC DNA]</scope>
    <source>
        <strain evidence="3 4">FAM 24227</strain>
    </source>
</reference>
<comment type="similarity">
    <text evidence="1">Belongs to the glycosyl hydrolase 2 family.</text>
</comment>
<comment type="caution">
    <text evidence="3">The sequence shown here is derived from an EMBL/GenBank/DDBJ whole genome shotgun (WGS) entry which is preliminary data.</text>
</comment>
<feature type="domain" description="Glycoside hydrolase family 2 catalytic" evidence="2">
    <location>
        <begin position="5"/>
        <end position="61"/>
    </location>
</feature>
<dbReference type="InterPro" id="IPR017853">
    <property type="entry name" value="GH"/>
</dbReference>
<name>A0A5R9DX68_9LACT</name>
<dbReference type="InterPro" id="IPR006103">
    <property type="entry name" value="Glyco_hydro_2_cat"/>
</dbReference>
<dbReference type="AlphaFoldDB" id="A0A5R9DX68"/>
<dbReference type="GO" id="GO:0019391">
    <property type="term" value="P:glucuronoside catabolic process"/>
    <property type="evidence" value="ECO:0007669"/>
    <property type="project" value="TreeGrafter"/>
</dbReference>
<dbReference type="OrthoDB" id="9762066at2"/>
<dbReference type="Pfam" id="PF02836">
    <property type="entry name" value="Glyco_hydro_2_C"/>
    <property type="match status" value="1"/>
</dbReference>
<evidence type="ECO:0000256" key="1">
    <source>
        <dbReference type="ARBA" id="ARBA00007401"/>
    </source>
</evidence>
<proteinExistence type="inferred from homology"/>
<accession>A0A5R9DX68</accession>
<protein>
    <recommendedName>
        <fullName evidence="2">Glycoside hydrolase family 2 catalytic domain-containing protein</fullName>
    </recommendedName>
</protein>
<organism evidence="3 4">
    <name type="scientific">Ruoffia tabacinasalis</name>
    <dbReference type="NCBI Taxonomy" id="87458"/>
    <lineage>
        <taxon>Bacteria</taxon>
        <taxon>Bacillati</taxon>
        <taxon>Bacillota</taxon>
        <taxon>Bacilli</taxon>
        <taxon>Lactobacillales</taxon>
        <taxon>Aerococcaceae</taxon>
        <taxon>Ruoffia</taxon>
    </lineage>
</organism>
<dbReference type="Gene3D" id="3.20.20.80">
    <property type="entry name" value="Glycosidases"/>
    <property type="match status" value="1"/>
</dbReference>
<sequence>MYHRVFADYDMVQSEQIWNFADFQTVEGLMRVNGNRKGVFTRQRQPKRVAYKLKERWENIK</sequence>
<dbReference type="PANTHER" id="PTHR10066">
    <property type="entry name" value="BETA-GLUCURONIDASE"/>
    <property type="match status" value="1"/>
</dbReference>
<dbReference type="GO" id="GO:0030246">
    <property type="term" value="F:carbohydrate binding"/>
    <property type="evidence" value="ECO:0007669"/>
    <property type="project" value="TreeGrafter"/>
</dbReference>
<evidence type="ECO:0000259" key="2">
    <source>
        <dbReference type="Pfam" id="PF02836"/>
    </source>
</evidence>
<dbReference type="PANTHER" id="PTHR10066:SF67">
    <property type="entry name" value="BETA-GLUCURONIDASE"/>
    <property type="match status" value="1"/>
</dbReference>
<dbReference type="RefSeq" id="WP_138404560.1">
    <property type="nucleotide sequence ID" value="NZ_VBSP01000018.1"/>
</dbReference>
<dbReference type="GO" id="GO:0004566">
    <property type="term" value="F:beta-glucuronidase activity"/>
    <property type="evidence" value="ECO:0007669"/>
    <property type="project" value="TreeGrafter"/>
</dbReference>
<dbReference type="SUPFAM" id="SSF51445">
    <property type="entry name" value="(Trans)glycosidases"/>
    <property type="match status" value="1"/>
</dbReference>
<dbReference type="Proteomes" id="UP000306420">
    <property type="component" value="Unassembled WGS sequence"/>
</dbReference>
<dbReference type="EMBL" id="VBSP01000018">
    <property type="protein sequence ID" value="TLQ41232.1"/>
    <property type="molecule type" value="Genomic_DNA"/>
</dbReference>
<evidence type="ECO:0000313" key="4">
    <source>
        <dbReference type="Proteomes" id="UP000306420"/>
    </source>
</evidence>
<gene>
    <name evidence="3" type="ORF">FEZ33_06320</name>
</gene>